<dbReference type="EMBL" id="JAHHHD010000022">
    <property type="protein sequence ID" value="MBW4660528.1"/>
    <property type="molecule type" value="Genomic_DNA"/>
</dbReference>
<dbReference type="Pfam" id="PF00583">
    <property type="entry name" value="Acetyltransf_1"/>
    <property type="match status" value="1"/>
</dbReference>
<evidence type="ECO:0000256" key="2">
    <source>
        <dbReference type="ARBA" id="ARBA00023315"/>
    </source>
</evidence>
<feature type="domain" description="N-acetyltransferase" evidence="3">
    <location>
        <begin position="1"/>
        <end position="157"/>
    </location>
</feature>
<reference evidence="4" key="1">
    <citation type="submission" date="2021-05" db="EMBL/GenBank/DDBJ databases">
        <authorList>
            <person name="Pietrasiak N."/>
            <person name="Ward R."/>
            <person name="Stajich J.E."/>
            <person name="Kurbessoian T."/>
        </authorList>
    </citation>
    <scope>NUCLEOTIDE SEQUENCE</scope>
    <source>
        <strain evidence="4">UHER 2000/2452</strain>
    </source>
</reference>
<dbReference type="SUPFAM" id="SSF55729">
    <property type="entry name" value="Acyl-CoA N-acyltransferases (Nat)"/>
    <property type="match status" value="1"/>
</dbReference>
<organism evidence="4 5">
    <name type="scientific">Drouetiella hepatica Uher 2000/2452</name>
    <dbReference type="NCBI Taxonomy" id="904376"/>
    <lineage>
        <taxon>Bacteria</taxon>
        <taxon>Bacillati</taxon>
        <taxon>Cyanobacteriota</taxon>
        <taxon>Cyanophyceae</taxon>
        <taxon>Oculatellales</taxon>
        <taxon>Oculatellaceae</taxon>
        <taxon>Drouetiella</taxon>
    </lineage>
</organism>
<dbReference type="Proteomes" id="UP000757435">
    <property type="component" value="Unassembled WGS sequence"/>
</dbReference>
<evidence type="ECO:0000259" key="3">
    <source>
        <dbReference type="PROSITE" id="PS51186"/>
    </source>
</evidence>
<dbReference type="AlphaFoldDB" id="A0A951QG11"/>
<dbReference type="PANTHER" id="PTHR43877:SF5">
    <property type="entry name" value="BLL8307 PROTEIN"/>
    <property type="match status" value="1"/>
</dbReference>
<evidence type="ECO:0000313" key="4">
    <source>
        <dbReference type="EMBL" id="MBW4660528.1"/>
    </source>
</evidence>
<proteinExistence type="predicted"/>
<name>A0A951QG11_9CYAN</name>
<dbReference type="CDD" id="cd04301">
    <property type="entry name" value="NAT_SF"/>
    <property type="match status" value="1"/>
</dbReference>
<evidence type="ECO:0000313" key="5">
    <source>
        <dbReference type="Proteomes" id="UP000757435"/>
    </source>
</evidence>
<sequence>MQIREDDLTGKTIADFLQEHLEDMQEITPPESVHALDLEALRSPHITFWSVWEGDELLGCGALKELGEIKSGEIKSGEIKSMRTAKAHRRKGIASKVLEHIIQEAKRRSYDRLYLETGALPEFAPARALYLRYGFEYCSPFAEYSDDPNSVFMTKKL</sequence>
<protein>
    <submittedName>
        <fullName evidence="4">GNAT family N-acetyltransferase</fullName>
    </submittedName>
</protein>
<dbReference type="InterPro" id="IPR050832">
    <property type="entry name" value="Bact_Acetyltransf"/>
</dbReference>
<accession>A0A951QG11</accession>
<keyword evidence="2" id="KW-0012">Acyltransferase</keyword>
<reference evidence="4" key="2">
    <citation type="journal article" date="2022" name="Microbiol. Resour. Announc.">
        <title>Metagenome Sequencing to Explore Phylogenomics of Terrestrial Cyanobacteria.</title>
        <authorList>
            <person name="Ward R.D."/>
            <person name="Stajich J.E."/>
            <person name="Johansen J.R."/>
            <person name="Huntemann M."/>
            <person name="Clum A."/>
            <person name="Foster B."/>
            <person name="Foster B."/>
            <person name="Roux S."/>
            <person name="Palaniappan K."/>
            <person name="Varghese N."/>
            <person name="Mukherjee S."/>
            <person name="Reddy T.B.K."/>
            <person name="Daum C."/>
            <person name="Copeland A."/>
            <person name="Chen I.A."/>
            <person name="Ivanova N.N."/>
            <person name="Kyrpides N.C."/>
            <person name="Shapiro N."/>
            <person name="Eloe-Fadrosh E.A."/>
            <person name="Pietrasiak N."/>
        </authorList>
    </citation>
    <scope>NUCLEOTIDE SEQUENCE</scope>
    <source>
        <strain evidence="4">UHER 2000/2452</strain>
    </source>
</reference>
<dbReference type="InterPro" id="IPR016181">
    <property type="entry name" value="Acyl_CoA_acyltransferase"/>
</dbReference>
<dbReference type="PROSITE" id="PS51186">
    <property type="entry name" value="GNAT"/>
    <property type="match status" value="1"/>
</dbReference>
<keyword evidence="1" id="KW-0808">Transferase</keyword>
<dbReference type="PANTHER" id="PTHR43877">
    <property type="entry name" value="AMINOALKYLPHOSPHONATE N-ACETYLTRANSFERASE-RELATED-RELATED"/>
    <property type="match status" value="1"/>
</dbReference>
<comment type="caution">
    <text evidence="4">The sequence shown here is derived from an EMBL/GenBank/DDBJ whole genome shotgun (WGS) entry which is preliminary data.</text>
</comment>
<dbReference type="Gene3D" id="3.40.630.30">
    <property type="match status" value="1"/>
</dbReference>
<evidence type="ECO:0000256" key="1">
    <source>
        <dbReference type="ARBA" id="ARBA00022679"/>
    </source>
</evidence>
<dbReference type="GO" id="GO:0016747">
    <property type="term" value="F:acyltransferase activity, transferring groups other than amino-acyl groups"/>
    <property type="evidence" value="ECO:0007669"/>
    <property type="project" value="InterPro"/>
</dbReference>
<dbReference type="InterPro" id="IPR000182">
    <property type="entry name" value="GNAT_dom"/>
</dbReference>
<gene>
    <name evidence="4" type="ORF">KME15_17795</name>
</gene>